<keyword evidence="3" id="KW-1185">Reference proteome</keyword>
<organism evidence="2 3">
    <name type="scientific">Nonomuraea purpurea</name>
    <dbReference type="NCBI Taxonomy" id="1849276"/>
    <lineage>
        <taxon>Bacteria</taxon>
        <taxon>Bacillati</taxon>
        <taxon>Actinomycetota</taxon>
        <taxon>Actinomycetes</taxon>
        <taxon>Streptosporangiales</taxon>
        <taxon>Streptosporangiaceae</taxon>
        <taxon>Nonomuraea</taxon>
    </lineage>
</organism>
<accession>A0ABV8GIB8</accession>
<evidence type="ECO:0000256" key="1">
    <source>
        <dbReference type="SAM" id="MobiDB-lite"/>
    </source>
</evidence>
<name>A0ABV8GIB8_9ACTN</name>
<sequence>MRGKLVSHRGFDLYGATAGGIGTPGDGEEVSAMSSSTVVPPVRRTRG</sequence>
<dbReference type="RefSeq" id="WP_379532600.1">
    <property type="nucleotide sequence ID" value="NZ_JBHSBI010000023.1"/>
</dbReference>
<reference evidence="3" key="1">
    <citation type="journal article" date="2019" name="Int. J. Syst. Evol. Microbiol.">
        <title>The Global Catalogue of Microorganisms (GCM) 10K type strain sequencing project: providing services to taxonomists for standard genome sequencing and annotation.</title>
        <authorList>
            <consortium name="The Broad Institute Genomics Platform"/>
            <consortium name="The Broad Institute Genome Sequencing Center for Infectious Disease"/>
            <person name="Wu L."/>
            <person name="Ma J."/>
        </authorList>
    </citation>
    <scope>NUCLEOTIDE SEQUENCE [LARGE SCALE GENOMIC DNA]</scope>
    <source>
        <strain evidence="3">TBRC 1276</strain>
    </source>
</reference>
<feature type="region of interest" description="Disordered" evidence="1">
    <location>
        <begin position="16"/>
        <end position="47"/>
    </location>
</feature>
<evidence type="ECO:0000313" key="3">
    <source>
        <dbReference type="Proteomes" id="UP001595851"/>
    </source>
</evidence>
<dbReference type="Proteomes" id="UP001595851">
    <property type="component" value="Unassembled WGS sequence"/>
</dbReference>
<dbReference type="EMBL" id="JBHSBI010000023">
    <property type="protein sequence ID" value="MFC4012699.1"/>
    <property type="molecule type" value="Genomic_DNA"/>
</dbReference>
<gene>
    <name evidence="2" type="ORF">ACFOY2_36085</name>
</gene>
<evidence type="ECO:0000313" key="2">
    <source>
        <dbReference type="EMBL" id="MFC4012699.1"/>
    </source>
</evidence>
<proteinExistence type="predicted"/>
<protein>
    <submittedName>
        <fullName evidence="2">Uncharacterized protein</fullName>
    </submittedName>
</protein>
<comment type="caution">
    <text evidence="2">The sequence shown here is derived from an EMBL/GenBank/DDBJ whole genome shotgun (WGS) entry which is preliminary data.</text>
</comment>